<dbReference type="PANTHER" id="PTHR21022">
    <property type="entry name" value="PREPHENATE DEHYDRATASE P PROTEIN"/>
    <property type="match status" value="1"/>
</dbReference>
<dbReference type="PANTHER" id="PTHR21022:SF19">
    <property type="entry name" value="PREPHENATE DEHYDRATASE-RELATED"/>
    <property type="match status" value="1"/>
</dbReference>
<dbReference type="PROSITE" id="PS51171">
    <property type="entry name" value="PREPHENATE_DEHYDR_3"/>
    <property type="match status" value="1"/>
</dbReference>
<evidence type="ECO:0000256" key="8">
    <source>
        <dbReference type="SAM" id="MobiDB-lite"/>
    </source>
</evidence>
<evidence type="ECO:0000259" key="9">
    <source>
        <dbReference type="PROSITE" id="PS51171"/>
    </source>
</evidence>
<dbReference type="Gene3D" id="3.40.190.10">
    <property type="entry name" value="Periplasmic binding protein-like II"/>
    <property type="match status" value="2"/>
</dbReference>
<keyword evidence="6" id="KW-0456">Lyase</keyword>
<comment type="pathway">
    <text evidence="1">Amino-acid biosynthesis; L-phenylalanine biosynthesis; phenylpyruvate from prephenate: step 1/1.</text>
</comment>
<evidence type="ECO:0000256" key="2">
    <source>
        <dbReference type="ARBA" id="ARBA00013147"/>
    </source>
</evidence>
<comment type="catalytic activity">
    <reaction evidence="7">
        <text>prephenate + H(+) = 3-phenylpyruvate + CO2 + H2O</text>
        <dbReference type="Rhea" id="RHEA:21648"/>
        <dbReference type="ChEBI" id="CHEBI:15377"/>
        <dbReference type="ChEBI" id="CHEBI:15378"/>
        <dbReference type="ChEBI" id="CHEBI:16526"/>
        <dbReference type="ChEBI" id="CHEBI:18005"/>
        <dbReference type="ChEBI" id="CHEBI:29934"/>
        <dbReference type="EC" id="4.2.1.51"/>
    </reaction>
</comment>
<dbReference type="GO" id="GO:0005737">
    <property type="term" value="C:cytoplasm"/>
    <property type="evidence" value="ECO:0007669"/>
    <property type="project" value="TreeGrafter"/>
</dbReference>
<keyword evidence="12" id="KW-1185">Reference proteome</keyword>
<dbReference type="UniPathway" id="UPA00121">
    <property type="reaction ID" value="UER00345"/>
</dbReference>
<keyword evidence="3" id="KW-0028">Amino-acid biosynthesis</keyword>
<dbReference type="InterPro" id="IPR008242">
    <property type="entry name" value="Chor_mutase/pphenate_deHydtase"/>
</dbReference>
<feature type="region of interest" description="Disordered" evidence="8">
    <location>
        <begin position="95"/>
        <end position="118"/>
    </location>
</feature>
<dbReference type="CDD" id="cd13532">
    <property type="entry name" value="PBP2_PDT_like"/>
    <property type="match status" value="1"/>
</dbReference>
<dbReference type="Pfam" id="PF00800">
    <property type="entry name" value="PDT"/>
    <property type="match status" value="1"/>
</dbReference>
<dbReference type="AlphaFoldDB" id="A0A8H3IT53"/>
<evidence type="ECO:0000256" key="1">
    <source>
        <dbReference type="ARBA" id="ARBA00004741"/>
    </source>
</evidence>
<feature type="domain" description="ACT" evidence="10">
    <location>
        <begin position="241"/>
        <end position="321"/>
    </location>
</feature>
<dbReference type="FunFam" id="3.40.190.10:FF:000034">
    <property type="entry name" value="Chorismate mutase/prephenate dehydratase"/>
    <property type="match status" value="1"/>
</dbReference>
<keyword evidence="5" id="KW-0584">Phenylalanine biosynthesis</keyword>
<gene>
    <name evidence="11" type="ORF">GOMPHAMPRED_003856</name>
</gene>
<evidence type="ECO:0000256" key="7">
    <source>
        <dbReference type="ARBA" id="ARBA00047848"/>
    </source>
</evidence>
<dbReference type="GO" id="GO:0004664">
    <property type="term" value="F:prephenate dehydratase activity"/>
    <property type="evidence" value="ECO:0007669"/>
    <property type="project" value="UniProtKB-EC"/>
</dbReference>
<dbReference type="CDD" id="cd04905">
    <property type="entry name" value="ACT_CM-PDT"/>
    <property type="match status" value="1"/>
</dbReference>
<dbReference type="InterPro" id="IPR001086">
    <property type="entry name" value="Preph_deHydtase"/>
</dbReference>
<evidence type="ECO:0000256" key="4">
    <source>
        <dbReference type="ARBA" id="ARBA00023141"/>
    </source>
</evidence>
<feature type="domain" description="Prephenate dehydratase" evidence="9">
    <location>
        <begin position="1"/>
        <end position="211"/>
    </location>
</feature>
<dbReference type="InterPro" id="IPR045865">
    <property type="entry name" value="ACT-like_dom_sf"/>
</dbReference>
<evidence type="ECO:0000259" key="10">
    <source>
        <dbReference type="PROSITE" id="PS51671"/>
    </source>
</evidence>
<dbReference type="InterPro" id="IPR002912">
    <property type="entry name" value="ACT_dom"/>
</dbReference>
<comment type="caution">
    <text evidence="11">The sequence shown here is derived from an EMBL/GenBank/DDBJ whole genome shotgun (WGS) entry which is preliminary data.</text>
</comment>
<dbReference type="PIRSF" id="PIRSF001500">
    <property type="entry name" value="Chor_mut_pdt_Ppr"/>
    <property type="match status" value="1"/>
</dbReference>
<evidence type="ECO:0000256" key="6">
    <source>
        <dbReference type="ARBA" id="ARBA00023239"/>
    </source>
</evidence>
<keyword evidence="4" id="KW-0057">Aromatic amino acid biosynthesis</keyword>
<protein>
    <recommendedName>
        <fullName evidence="2">prephenate dehydratase</fullName>
        <ecNumber evidence="2">4.2.1.51</ecNumber>
    </recommendedName>
</protein>
<dbReference type="EC" id="4.2.1.51" evidence="2"/>
<name>A0A8H3IT53_9LECA</name>
<dbReference type="GO" id="GO:0009094">
    <property type="term" value="P:L-phenylalanine biosynthetic process"/>
    <property type="evidence" value="ECO:0007669"/>
    <property type="project" value="UniProtKB-UniPathway"/>
</dbReference>
<dbReference type="Proteomes" id="UP000664169">
    <property type="component" value="Unassembled WGS sequence"/>
</dbReference>
<dbReference type="Gene3D" id="3.30.70.260">
    <property type="match status" value="1"/>
</dbReference>
<proteinExistence type="predicted"/>
<sequence length="324" mass="36063">MSSPRELLQDGATKVAFLGPPASYSHQAALNVFTAVQSQETTFGVVPFENSSNGSVVQTLDLFSDRDGLLRDIYVCGEIYVDIEHCLLGYESKTKSNLVPSPDCATPTEESPTPQVPRSRPLTGIDHIQHIFSHPQAFGQSYTFINTYLHNAEIHEVSSTSKGAELVAEHHDVTMAAIASEAAAEVFDLKVLARSIQDLGDNTTRFFVIKRGSDNELVDDRHQADNVPSRNDEASEWKSLVGFTIDHRKAGALADALNVFKLYGLNLNSINSRPSHRRPWHYMFLIEFEGKIENSESAGADQALGDLRQLTQELRWYGSWRNKR</sequence>
<evidence type="ECO:0000256" key="5">
    <source>
        <dbReference type="ARBA" id="ARBA00023222"/>
    </source>
</evidence>
<dbReference type="SUPFAM" id="SSF55021">
    <property type="entry name" value="ACT-like"/>
    <property type="match status" value="1"/>
</dbReference>
<accession>A0A8H3IT53</accession>
<evidence type="ECO:0000313" key="12">
    <source>
        <dbReference type="Proteomes" id="UP000664169"/>
    </source>
</evidence>
<reference evidence="11" key="1">
    <citation type="submission" date="2021-03" db="EMBL/GenBank/DDBJ databases">
        <authorList>
            <person name="Tagirdzhanova G."/>
        </authorList>
    </citation>
    <scope>NUCLEOTIDE SEQUENCE</scope>
</reference>
<dbReference type="SUPFAM" id="SSF53850">
    <property type="entry name" value="Periplasmic binding protein-like II"/>
    <property type="match status" value="1"/>
</dbReference>
<dbReference type="OrthoDB" id="983542at2759"/>
<evidence type="ECO:0000313" key="11">
    <source>
        <dbReference type="EMBL" id="CAF9925314.1"/>
    </source>
</evidence>
<evidence type="ECO:0000256" key="3">
    <source>
        <dbReference type="ARBA" id="ARBA00022605"/>
    </source>
</evidence>
<dbReference type="PROSITE" id="PS51671">
    <property type="entry name" value="ACT"/>
    <property type="match status" value="1"/>
</dbReference>
<organism evidence="11 12">
    <name type="scientific">Gomphillus americanus</name>
    <dbReference type="NCBI Taxonomy" id="1940652"/>
    <lineage>
        <taxon>Eukaryota</taxon>
        <taxon>Fungi</taxon>
        <taxon>Dikarya</taxon>
        <taxon>Ascomycota</taxon>
        <taxon>Pezizomycotina</taxon>
        <taxon>Lecanoromycetes</taxon>
        <taxon>OSLEUM clade</taxon>
        <taxon>Ostropomycetidae</taxon>
        <taxon>Ostropales</taxon>
        <taxon>Graphidaceae</taxon>
        <taxon>Gomphilloideae</taxon>
        <taxon>Gomphillus</taxon>
    </lineage>
</organism>
<dbReference type="EMBL" id="CAJPDQ010000023">
    <property type="protein sequence ID" value="CAF9925314.1"/>
    <property type="molecule type" value="Genomic_DNA"/>
</dbReference>